<evidence type="ECO:0000313" key="2">
    <source>
        <dbReference type="EMBL" id="GGE10529.1"/>
    </source>
</evidence>
<dbReference type="Pfam" id="PF11118">
    <property type="entry name" value="DUF2627"/>
    <property type="match status" value="1"/>
</dbReference>
<dbReference type="RefSeq" id="WP_188646791.1">
    <property type="nucleotide sequence ID" value="NZ_BMHQ01000003.1"/>
</dbReference>
<keyword evidence="1" id="KW-0472">Membrane</keyword>
<dbReference type="AlphaFoldDB" id="A0A8J2VGM1"/>
<reference evidence="2" key="1">
    <citation type="journal article" date="2014" name="Int. J. Syst. Evol. Microbiol.">
        <title>Complete genome sequence of Corynebacterium casei LMG S-19264T (=DSM 44701T), isolated from a smear-ripened cheese.</title>
        <authorList>
            <consortium name="US DOE Joint Genome Institute (JGI-PGF)"/>
            <person name="Walter F."/>
            <person name="Albersmeier A."/>
            <person name="Kalinowski J."/>
            <person name="Ruckert C."/>
        </authorList>
    </citation>
    <scope>NUCLEOTIDE SEQUENCE</scope>
    <source>
        <strain evidence="2">CGMCC 1.15179</strain>
    </source>
</reference>
<accession>A0A8J2VGM1</accession>
<evidence type="ECO:0000256" key="1">
    <source>
        <dbReference type="SAM" id="Phobius"/>
    </source>
</evidence>
<dbReference type="EMBL" id="BMHQ01000003">
    <property type="protein sequence ID" value="GGE10529.1"/>
    <property type="molecule type" value="Genomic_DNA"/>
</dbReference>
<sequence length="91" mass="10430">MIYQRIFALAILCIPGAASIYGWTWMRDIFFASFAGQPFDWLAFAGALTLFLGGLFFLAGFLFYRDDKNNLIQPMLRRKKKPASQEPQSKN</sequence>
<proteinExistence type="predicted"/>
<evidence type="ECO:0000313" key="3">
    <source>
        <dbReference type="Proteomes" id="UP000625210"/>
    </source>
</evidence>
<keyword evidence="1" id="KW-1133">Transmembrane helix</keyword>
<protein>
    <recommendedName>
        <fullName evidence="4">DUF2627 domain-containing protein</fullName>
    </recommendedName>
</protein>
<evidence type="ECO:0008006" key="4">
    <source>
        <dbReference type="Google" id="ProtNLM"/>
    </source>
</evidence>
<reference evidence="2" key="2">
    <citation type="submission" date="2020-09" db="EMBL/GenBank/DDBJ databases">
        <authorList>
            <person name="Sun Q."/>
            <person name="Zhou Y."/>
        </authorList>
    </citation>
    <scope>NUCLEOTIDE SEQUENCE</scope>
    <source>
        <strain evidence="2">CGMCC 1.15179</strain>
    </source>
</reference>
<feature type="transmembrane region" description="Helical" evidence="1">
    <location>
        <begin position="42"/>
        <end position="64"/>
    </location>
</feature>
<comment type="caution">
    <text evidence="2">The sequence shown here is derived from an EMBL/GenBank/DDBJ whole genome shotgun (WGS) entry which is preliminary data.</text>
</comment>
<keyword evidence="3" id="KW-1185">Reference proteome</keyword>
<keyword evidence="1" id="KW-0812">Transmembrane</keyword>
<dbReference type="Proteomes" id="UP000625210">
    <property type="component" value="Unassembled WGS sequence"/>
</dbReference>
<name>A0A8J2VGM1_9BACL</name>
<gene>
    <name evidence="2" type="ORF">GCM10011571_09800</name>
</gene>
<organism evidence="2 3">
    <name type="scientific">Marinithermofilum abyssi</name>
    <dbReference type="NCBI Taxonomy" id="1571185"/>
    <lineage>
        <taxon>Bacteria</taxon>
        <taxon>Bacillati</taxon>
        <taxon>Bacillota</taxon>
        <taxon>Bacilli</taxon>
        <taxon>Bacillales</taxon>
        <taxon>Thermoactinomycetaceae</taxon>
        <taxon>Marinithermofilum</taxon>
    </lineage>
</organism>
<dbReference type="InterPro" id="IPR020138">
    <property type="entry name" value="Uncharacterised_YqzF"/>
</dbReference>